<gene>
    <name evidence="5" type="ORF">JHL17_17295</name>
</gene>
<dbReference type="InterPro" id="IPR051015">
    <property type="entry name" value="EvgA-like"/>
</dbReference>
<proteinExistence type="predicted"/>
<protein>
    <submittedName>
        <fullName evidence="5">Response regulator transcription factor</fullName>
    </submittedName>
</protein>
<feature type="modified residue" description="4-aspartylphosphate" evidence="2">
    <location>
        <position position="59"/>
    </location>
</feature>
<dbReference type="PANTHER" id="PTHR45566">
    <property type="entry name" value="HTH-TYPE TRANSCRIPTIONAL REGULATOR YHJB-RELATED"/>
    <property type="match status" value="1"/>
</dbReference>
<evidence type="ECO:0000313" key="6">
    <source>
        <dbReference type="Proteomes" id="UP000652760"/>
    </source>
</evidence>
<dbReference type="SMART" id="SM00421">
    <property type="entry name" value="HTH_LUXR"/>
    <property type="match status" value="1"/>
</dbReference>
<dbReference type="SMART" id="SM00448">
    <property type="entry name" value="REC"/>
    <property type="match status" value="1"/>
</dbReference>
<dbReference type="PROSITE" id="PS50110">
    <property type="entry name" value="RESPONSE_REGULATORY"/>
    <property type="match status" value="1"/>
</dbReference>
<dbReference type="SUPFAM" id="SSF52172">
    <property type="entry name" value="CheY-like"/>
    <property type="match status" value="1"/>
</dbReference>
<dbReference type="Pfam" id="PF00196">
    <property type="entry name" value="GerE"/>
    <property type="match status" value="1"/>
</dbReference>
<dbReference type="SUPFAM" id="SSF46894">
    <property type="entry name" value="C-terminal effector domain of the bipartite response regulators"/>
    <property type="match status" value="1"/>
</dbReference>
<evidence type="ECO:0000259" key="4">
    <source>
        <dbReference type="PROSITE" id="PS50110"/>
    </source>
</evidence>
<evidence type="ECO:0000259" key="3">
    <source>
        <dbReference type="PROSITE" id="PS50043"/>
    </source>
</evidence>
<comment type="caution">
    <text evidence="5">The sequence shown here is derived from an EMBL/GenBank/DDBJ whole genome shotgun (WGS) entry which is preliminary data.</text>
</comment>
<dbReference type="Gene3D" id="3.40.50.2300">
    <property type="match status" value="1"/>
</dbReference>
<dbReference type="InterPro" id="IPR016032">
    <property type="entry name" value="Sig_transdc_resp-reg_C-effctor"/>
</dbReference>
<evidence type="ECO:0000313" key="5">
    <source>
        <dbReference type="EMBL" id="MBK1839169.1"/>
    </source>
</evidence>
<feature type="domain" description="Response regulatory" evidence="4">
    <location>
        <begin position="7"/>
        <end position="124"/>
    </location>
</feature>
<reference evidence="6" key="1">
    <citation type="submission" date="2021-01" db="EMBL/GenBank/DDBJ databases">
        <title>Genome public.</title>
        <authorList>
            <person name="Liu C."/>
            <person name="Sun Q."/>
        </authorList>
    </citation>
    <scope>NUCLEOTIDE SEQUENCE [LARGE SCALE GENOMIC DNA]</scope>
    <source>
        <strain evidence="6">YIM B02556</strain>
    </source>
</reference>
<evidence type="ECO:0000256" key="1">
    <source>
        <dbReference type="ARBA" id="ARBA00023125"/>
    </source>
</evidence>
<accession>A0ABS1F6W8</accession>
<name>A0ABS1F6W8_9PROT</name>
<dbReference type="RefSeq" id="WP_200194862.1">
    <property type="nucleotide sequence ID" value="NZ_JAENHM010000051.1"/>
</dbReference>
<dbReference type="EMBL" id="JAENHM010000051">
    <property type="protein sequence ID" value="MBK1839169.1"/>
    <property type="molecule type" value="Genomic_DNA"/>
</dbReference>
<dbReference type="Proteomes" id="UP000652760">
    <property type="component" value="Unassembled WGS sequence"/>
</dbReference>
<keyword evidence="1" id="KW-0238">DNA-binding</keyword>
<dbReference type="InterPro" id="IPR011006">
    <property type="entry name" value="CheY-like_superfamily"/>
</dbReference>
<dbReference type="InterPro" id="IPR000792">
    <property type="entry name" value="Tscrpt_reg_LuxR_C"/>
</dbReference>
<organism evidence="5 6">
    <name type="scientific">Azospirillum endophyticum</name>
    <dbReference type="NCBI Taxonomy" id="2800326"/>
    <lineage>
        <taxon>Bacteria</taxon>
        <taxon>Pseudomonadati</taxon>
        <taxon>Pseudomonadota</taxon>
        <taxon>Alphaproteobacteria</taxon>
        <taxon>Rhodospirillales</taxon>
        <taxon>Azospirillaceae</taxon>
        <taxon>Azospirillum</taxon>
    </lineage>
</organism>
<dbReference type="InterPro" id="IPR001789">
    <property type="entry name" value="Sig_transdc_resp-reg_receiver"/>
</dbReference>
<feature type="domain" description="HTH luxR-type" evidence="3">
    <location>
        <begin position="149"/>
        <end position="214"/>
    </location>
</feature>
<dbReference type="PROSITE" id="PS50043">
    <property type="entry name" value="HTH_LUXR_2"/>
    <property type="match status" value="1"/>
</dbReference>
<keyword evidence="6" id="KW-1185">Reference proteome</keyword>
<dbReference type="PANTHER" id="PTHR45566:SF2">
    <property type="entry name" value="NARL SUBFAMILY"/>
    <property type="match status" value="1"/>
</dbReference>
<keyword evidence="2" id="KW-0597">Phosphoprotein</keyword>
<dbReference type="CDD" id="cd06170">
    <property type="entry name" value="LuxR_C_like"/>
    <property type="match status" value="1"/>
</dbReference>
<evidence type="ECO:0000256" key="2">
    <source>
        <dbReference type="PROSITE-ProRule" id="PRU00169"/>
    </source>
</evidence>
<sequence length="236" mass="25153">MTSATATILLVDASRLHRHILRLLLQGTPLSVIGECGNPAEVGNRIAEAGLVPDIILMDISAVADDDLIRFVTMPPTTPASHPVVLDAVLCPRRLATAFNAGVRGYLVKEISPAALVQSLELVLTGERVFPTELAHLLVKRTQAGSAAAAASPEGLGDDDTVILGHLMNGHSNKEIAKSLRTSESHVKVILKRVLRKINVTNRTQAAIWAKRNGVLSEQYSHADEIADGMGLARSS</sequence>